<evidence type="ECO:0000256" key="9">
    <source>
        <dbReference type="ARBA" id="ARBA00022932"/>
    </source>
</evidence>
<evidence type="ECO:0000313" key="14">
    <source>
        <dbReference type="EMBL" id="PIL29531.1"/>
    </source>
</evidence>
<dbReference type="Pfam" id="PF14223">
    <property type="entry name" value="Retrotran_gag_2"/>
    <property type="match status" value="1"/>
</dbReference>
<dbReference type="SUPFAM" id="SSF53098">
    <property type="entry name" value="Ribonuclease H-like"/>
    <property type="match status" value="1"/>
</dbReference>
<protein>
    <recommendedName>
        <fullName evidence="13">Retroviral polymerase SH3-like domain-containing protein</fullName>
    </recommendedName>
</protein>
<dbReference type="GO" id="GO:0003964">
    <property type="term" value="F:RNA-directed DNA polymerase activity"/>
    <property type="evidence" value="ECO:0007669"/>
    <property type="project" value="UniProtKB-KW"/>
</dbReference>
<dbReference type="PANTHER" id="PTHR42648:SF11">
    <property type="entry name" value="TRANSPOSON TY4-P GAG-POL POLYPROTEIN"/>
    <property type="match status" value="1"/>
</dbReference>
<accession>A0A2G8S700</accession>
<feature type="domain" description="Retroviral polymerase SH3-like" evidence="13">
    <location>
        <begin position="456"/>
        <end position="489"/>
    </location>
</feature>
<keyword evidence="6" id="KW-0460">Magnesium</keyword>
<keyword evidence="9" id="KW-0239">DNA-directed DNA polymerase</keyword>
<name>A0A2G8S700_9APHY</name>
<sequence length="660" mass="74065">MGDVKPESIPLLHTAAQYPTWAGAMRGFLIMCGAWEIVIQAPTTVDASDAAAVKARQDLVHRAAGVITMRTHMDLHCLLLDDSWMPKEPHIMWQALKKEFGTPDAAATWGNFEALIGMDRLSDQKPLRDQFNRLEARLKDITDGGLTLGDDMKALLVLSKIPESYCTLISGLLASSTLAELTVDMVITKTLAEENVRKTGNITSSASRVSTTKPKKKGPCGHCGSKTHDESSCWKKYPDKKPKQGGRNNGKGKGKDNSHAHTIESTDNHASVLVTTSASESSQSILASHYTAAPAVEGYNMTTWMMDSGASEHITFDMNDFSTYKVLGRFEVAFVLMNRHYVSFVDDYSGYSASYYLKHKNQAHKVFLEYKAWAENQTGEKIKKNGCAERWNRTIIDKALSMLHQAGLSHGFWELAVACAVHLYNRQPMRRHKWCTPCEIWIGKAPDVSYFRVFGCKAFVHMQKAHRHKLEKKALEMTFVGYASGTKGVSSLHVENPAITLLPQGIVRSQITIQTTPIRLTQTHPPMVEMIVFLNLRFHFLLVWTATSSHQHHSTNQTTSQNLNLNRLNSRHLHQLFHKLLVIRVHVTLQWEFLPGVHSDKELVGMKVGRRITLRQKGLTVHLKSMLALDLTALTYLPATLTNLSLLTMMKRKRHSLTSF</sequence>
<dbReference type="Gene3D" id="3.30.420.10">
    <property type="entry name" value="Ribonuclease H-like superfamily/Ribonuclease H"/>
    <property type="match status" value="1"/>
</dbReference>
<keyword evidence="5" id="KW-0378">Hydrolase</keyword>
<keyword evidence="12" id="KW-0812">Transmembrane</keyword>
<keyword evidence="2" id="KW-0540">Nuclease</keyword>
<dbReference type="Proteomes" id="UP000230002">
    <property type="component" value="Unassembled WGS sequence"/>
</dbReference>
<proteinExistence type="predicted"/>
<dbReference type="InterPro" id="IPR012337">
    <property type="entry name" value="RNaseH-like_sf"/>
</dbReference>
<evidence type="ECO:0000256" key="7">
    <source>
        <dbReference type="ARBA" id="ARBA00022908"/>
    </source>
</evidence>
<dbReference type="GO" id="GO:0046872">
    <property type="term" value="F:metal ion binding"/>
    <property type="evidence" value="ECO:0007669"/>
    <property type="project" value="UniProtKB-KW"/>
</dbReference>
<evidence type="ECO:0000256" key="2">
    <source>
        <dbReference type="ARBA" id="ARBA00022722"/>
    </source>
</evidence>
<dbReference type="InterPro" id="IPR036397">
    <property type="entry name" value="RNaseH_sf"/>
</dbReference>
<organism evidence="14 15">
    <name type="scientific">Ganoderma sinense ZZ0214-1</name>
    <dbReference type="NCBI Taxonomy" id="1077348"/>
    <lineage>
        <taxon>Eukaryota</taxon>
        <taxon>Fungi</taxon>
        <taxon>Dikarya</taxon>
        <taxon>Basidiomycota</taxon>
        <taxon>Agaricomycotina</taxon>
        <taxon>Agaricomycetes</taxon>
        <taxon>Polyporales</taxon>
        <taxon>Polyporaceae</taxon>
        <taxon>Ganoderma</taxon>
    </lineage>
</organism>
<evidence type="ECO:0000256" key="12">
    <source>
        <dbReference type="SAM" id="Phobius"/>
    </source>
</evidence>
<keyword evidence="12" id="KW-0472">Membrane</keyword>
<gene>
    <name evidence="14" type="ORF">GSI_08339</name>
</gene>
<dbReference type="InterPro" id="IPR057670">
    <property type="entry name" value="SH3_retrovirus"/>
</dbReference>
<dbReference type="PANTHER" id="PTHR42648">
    <property type="entry name" value="TRANSPOSASE, PUTATIVE-RELATED"/>
    <property type="match status" value="1"/>
</dbReference>
<keyword evidence="4" id="KW-0255">Endonuclease</keyword>
<keyword evidence="9" id="KW-0808">Transferase</keyword>
<dbReference type="AlphaFoldDB" id="A0A2G8S700"/>
<keyword evidence="8" id="KW-0695">RNA-directed DNA polymerase</keyword>
<evidence type="ECO:0000256" key="11">
    <source>
        <dbReference type="SAM" id="MobiDB-lite"/>
    </source>
</evidence>
<reference evidence="14 15" key="1">
    <citation type="journal article" date="2015" name="Sci. Rep.">
        <title>Chromosome-level genome map provides insights into diverse defense mechanisms in the medicinal fungus Ganoderma sinense.</title>
        <authorList>
            <person name="Zhu Y."/>
            <person name="Xu J."/>
            <person name="Sun C."/>
            <person name="Zhou S."/>
            <person name="Xu H."/>
            <person name="Nelson D.R."/>
            <person name="Qian J."/>
            <person name="Song J."/>
            <person name="Luo H."/>
            <person name="Xiang L."/>
            <person name="Li Y."/>
            <person name="Xu Z."/>
            <person name="Ji A."/>
            <person name="Wang L."/>
            <person name="Lu S."/>
            <person name="Hayward A."/>
            <person name="Sun W."/>
            <person name="Li X."/>
            <person name="Schwartz D.C."/>
            <person name="Wang Y."/>
            <person name="Chen S."/>
        </authorList>
    </citation>
    <scope>NUCLEOTIDE SEQUENCE [LARGE SCALE GENOMIC DNA]</scope>
    <source>
        <strain evidence="14 15">ZZ0214-1</strain>
    </source>
</reference>
<feature type="compositionally biased region" description="Basic and acidic residues" evidence="11">
    <location>
        <begin position="253"/>
        <end position="267"/>
    </location>
</feature>
<evidence type="ECO:0000259" key="13">
    <source>
        <dbReference type="Pfam" id="PF25597"/>
    </source>
</evidence>
<feature type="compositionally biased region" description="Basic and acidic residues" evidence="11">
    <location>
        <begin position="226"/>
        <end position="242"/>
    </location>
</feature>
<dbReference type="InterPro" id="IPR039537">
    <property type="entry name" value="Retrotran_Ty1/copia-like"/>
</dbReference>
<dbReference type="EMBL" id="AYKW01000021">
    <property type="protein sequence ID" value="PIL29531.1"/>
    <property type="molecule type" value="Genomic_DNA"/>
</dbReference>
<dbReference type="GO" id="GO:0004519">
    <property type="term" value="F:endonuclease activity"/>
    <property type="evidence" value="ECO:0007669"/>
    <property type="project" value="UniProtKB-KW"/>
</dbReference>
<keyword evidence="7" id="KW-0229">DNA integration</keyword>
<dbReference type="OrthoDB" id="2741288at2759"/>
<dbReference type="GO" id="GO:0003676">
    <property type="term" value="F:nucleic acid binding"/>
    <property type="evidence" value="ECO:0007669"/>
    <property type="project" value="InterPro"/>
</dbReference>
<keyword evidence="10" id="KW-0233">DNA recombination</keyword>
<dbReference type="GO" id="GO:0006310">
    <property type="term" value="P:DNA recombination"/>
    <property type="evidence" value="ECO:0007669"/>
    <property type="project" value="UniProtKB-KW"/>
</dbReference>
<dbReference type="GO" id="GO:0016787">
    <property type="term" value="F:hydrolase activity"/>
    <property type="evidence" value="ECO:0007669"/>
    <property type="project" value="UniProtKB-KW"/>
</dbReference>
<dbReference type="GO" id="GO:0015074">
    <property type="term" value="P:DNA integration"/>
    <property type="evidence" value="ECO:0007669"/>
    <property type="project" value="UniProtKB-KW"/>
</dbReference>
<evidence type="ECO:0000256" key="4">
    <source>
        <dbReference type="ARBA" id="ARBA00022759"/>
    </source>
</evidence>
<evidence type="ECO:0000313" key="15">
    <source>
        <dbReference type="Proteomes" id="UP000230002"/>
    </source>
</evidence>
<evidence type="ECO:0000256" key="8">
    <source>
        <dbReference type="ARBA" id="ARBA00022918"/>
    </source>
</evidence>
<evidence type="ECO:0000256" key="5">
    <source>
        <dbReference type="ARBA" id="ARBA00022801"/>
    </source>
</evidence>
<keyword evidence="1" id="KW-0548">Nucleotidyltransferase</keyword>
<dbReference type="Pfam" id="PF25597">
    <property type="entry name" value="SH3_retrovirus"/>
    <property type="match status" value="1"/>
</dbReference>
<keyword evidence="3" id="KW-0479">Metal-binding</keyword>
<dbReference type="GO" id="GO:0003887">
    <property type="term" value="F:DNA-directed DNA polymerase activity"/>
    <property type="evidence" value="ECO:0007669"/>
    <property type="project" value="UniProtKB-KW"/>
</dbReference>
<comment type="caution">
    <text evidence="14">The sequence shown here is derived from an EMBL/GenBank/DDBJ whole genome shotgun (WGS) entry which is preliminary data.</text>
</comment>
<evidence type="ECO:0000256" key="1">
    <source>
        <dbReference type="ARBA" id="ARBA00022695"/>
    </source>
</evidence>
<evidence type="ECO:0000256" key="6">
    <source>
        <dbReference type="ARBA" id="ARBA00022842"/>
    </source>
</evidence>
<feature type="region of interest" description="Disordered" evidence="11">
    <location>
        <begin position="202"/>
        <end position="268"/>
    </location>
</feature>
<evidence type="ECO:0000256" key="10">
    <source>
        <dbReference type="ARBA" id="ARBA00023172"/>
    </source>
</evidence>
<keyword evidence="15" id="KW-1185">Reference proteome</keyword>
<dbReference type="STRING" id="1077348.A0A2G8S700"/>
<evidence type="ECO:0000256" key="3">
    <source>
        <dbReference type="ARBA" id="ARBA00022723"/>
    </source>
</evidence>
<feature type="transmembrane region" description="Helical" evidence="12">
    <location>
        <begin position="626"/>
        <end position="647"/>
    </location>
</feature>
<keyword evidence="12" id="KW-1133">Transmembrane helix</keyword>